<protein>
    <submittedName>
        <fullName evidence="6">MaoC like domain-containing protein</fullName>
    </submittedName>
</protein>
<evidence type="ECO:0000256" key="3">
    <source>
        <dbReference type="ARBA" id="ARBA00023002"/>
    </source>
</evidence>
<dbReference type="InterPro" id="IPR002539">
    <property type="entry name" value="MaoC-like_dom"/>
</dbReference>
<comment type="similarity">
    <text evidence="2">Belongs to the short-chain dehydrogenases/reductases (SDR) family.</text>
</comment>
<evidence type="ECO:0000313" key="7">
    <source>
        <dbReference type="Proteomes" id="UP000189935"/>
    </source>
</evidence>
<dbReference type="SUPFAM" id="SSF51735">
    <property type="entry name" value="NAD(P)-binding Rossmann-fold domains"/>
    <property type="match status" value="1"/>
</dbReference>
<keyword evidence="3" id="KW-0560">Oxidoreductase</keyword>
<dbReference type="InterPro" id="IPR029069">
    <property type="entry name" value="HotDog_dom_sf"/>
</dbReference>
<dbReference type="Pfam" id="PF01575">
    <property type="entry name" value="MaoC_dehydratas"/>
    <property type="match status" value="1"/>
</dbReference>
<dbReference type="PANTHER" id="PTHR45024:SF2">
    <property type="entry name" value="SCP2 DOMAIN-CONTAINING PROTEIN"/>
    <property type="match status" value="1"/>
</dbReference>
<dbReference type="InterPro" id="IPR036291">
    <property type="entry name" value="NAD(P)-bd_dom_sf"/>
</dbReference>
<dbReference type="InterPro" id="IPR051687">
    <property type="entry name" value="Peroxisomal_Beta-Oxidation"/>
</dbReference>
<comment type="subcellular location">
    <subcellularLocation>
        <location evidence="1">Peroxisome</location>
    </subcellularLocation>
</comment>
<dbReference type="Gene3D" id="3.10.129.10">
    <property type="entry name" value="Hotdog Thioesterase"/>
    <property type="match status" value="1"/>
</dbReference>
<sequence length="481" mass="51922">MTDEQLASRIFNLDDQIAFARLSSDWNPMHLDQAFARRTQVGAPVVHGIHNLAWASDAVLRCYLLRVANIRARFLQPLYLDERVSIRIQDRTDRQIEFEIVAANTVIALVKLSSKPGKFAAESVQPGESAPARLSEPADLRFEQLTGRTGAVAIGDGDARSSFPALTESIGLPAVEALLATSYIVGMACPGLHSLFAGLDVNCAPADGAKGALAYAVTKVDARFRSLQINVSGAGLAGRLDAFARPAPPSQPGMAEISRRVAGRPFAAQRSLIVGGSRGLGEVTAKIVAAGGGYPLITYMESKDAAERVAADIRGAGAQCEILRYDALSPAAEQLQKLGVVDCCYYFATPKIFQRKSALYEPEKLRAFLRVYADGFSDLCIALAENRNRKLAMFYPSTVAIDEPTSSTAEYAMAKMAGEVLAQHLNEFMSGIHVIHRRLPRILTDQTATVGVASAERALDVMLPIVYEVQQMARPDQALRG</sequence>
<accession>A0A1M7B5E2</accession>
<dbReference type="GO" id="GO:0016491">
    <property type="term" value="F:oxidoreductase activity"/>
    <property type="evidence" value="ECO:0007669"/>
    <property type="project" value="UniProtKB-KW"/>
</dbReference>
<evidence type="ECO:0000256" key="1">
    <source>
        <dbReference type="ARBA" id="ARBA00004275"/>
    </source>
</evidence>
<reference evidence="6 7" key="1">
    <citation type="submission" date="2016-11" db="EMBL/GenBank/DDBJ databases">
        <authorList>
            <person name="Jaros S."/>
            <person name="Januszkiewicz K."/>
            <person name="Wedrychowicz H."/>
        </authorList>
    </citation>
    <scope>NUCLEOTIDE SEQUENCE [LARGE SCALE GENOMIC DNA]</scope>
    <source>
        <strain evidence="6 7">GAS499</strain>
    </source>
</reference>
<organism evidence="6 7">
    <name type="scientific">Bradyrhizobium lablabi</name>
    <dbReference type="NCBI Taxonomy" id="722472"/>
    <lineage>
        <taxon>Bacteria</taxon>
        <taxon>Pseudomonadati</taxon>
        <taxon>Pseudomonadota</taxon>
        <taxon>Alphaproteobacteria</taxon>
        <taxon>Hyphomicrobiales</taxon>
        <taxon>Nitrobacteraceae</taxon>
        <taxon>Bradyrhizobium</taxon>
    </lineage>
</organism>
<dbReference type="AlphaFoldDB" id="A0A1M7B5E2"/>
<name>A0A1M7B5E2_9BRAD</name>
<evidence type="ECO:0000256" key="2">
    <source>
        <dbReference type="ARBA" id="ARBA00006484"/>
    </source>
</evidence>
<evidence type="ECO:0000259" key="5">
    <source>
        <dbReference type="Pfam" id="PF01575"/>
    </source>
</evidence>
<evidence type="ECO:0000256" key="4">
    <source>
        <dbReference type="ARBA" id="ARBA00023140"/>
    </source>
</evidence>
<dbReference type="EMBL" id="LT670844">
    <property type="protein sequence ID" value="SHL50210.1"/>
    <property type="molecule type" value="Genomic_DNA"/>
</dbReference>
<dbReference type="PANTHER" id="PTHR45024">
    <property type="entry name" value="DEHYDROGENASES, SHORT CHAIN"/>
    <property type="match status" value="1"/>
</dbReference>
<dbReference type="SUPFAM" id="SSF54637">
    <property type="entry name" value="Thioesterase/thiol ester dehydrase-isomerase"/>
    <property type="match status" value="1"/>
</dbReference>
<gene>
    <name evidence="6" type="ORF">SAMN05444159_6053</name>
</gene>
<keyword evidence="4" id="KW-0576">Peroxisome</keyword>
<dbReference type="Proteomes" id="UP000189935">
    <property type="component" value="Chromosome I"/>
</dbReference>
<feature type="domain" description="MaoC-like" evidence="5">
    <location>
        <begin position="14"/>
        <end position="106"/>
    </location>
</feature>
<evidence type="ECO:0000313" key="6">
    <source>
        <dbReference type="EMBL" id="SHL50210.1"/>
    </source>
</evidence>
<dbReference type="CDD" id="cd03441">
    <property type="entry name" value="R_hydratase_like"/>
    <property type="match status" value="1"/>
</dbReference>
<proteinExistence type="inferred from homology"/>
<dbReference type="RefSeq" id="WP_172842137.1">
    <property type="nucleotide sequence ID" value="NZ_LT670844.1"/>
</dbReference>
<dbReference type="Gene3D" id="3.40.50.720">
    <property type="entry name" value="NAD(P)-binding Rossmann-like Domain"/>
    <property type="match status" value="1"/>
</dbReference>